<dbReference type="KEGG" id="orp:MOP44_24210"/>
<sequence length="183" mass="20041">MRLRLLVPILLAVAIGASSPAAFANNDRVQFGSNIHVAPGETIHDAVCFFCNVENRGTVSGDIVVFFGSVHIDGQANHDVVNFFGNVTATDGSSIGQNLVKFFGGVRLGDNVTVGRDIVCMFADFRAGENVTNGGDRVVQPAWLFWTPLFVLTLIIVVIVREIRHSRRRRMYMAGYPIQPPRP</sequence>
<keyword evidence="1" id="KW-0812">Transmembrane</keyword>
<dbReference type="Proteomes" id="UP001059380">
    <property type="component" value="Chromosome"/>
</dbReference>
<name>A0A9J7BLX2_9BACT</name>
<dbReference type="EMBL" id="CP093313">
    <property type="protein sequence ID" value="UWZ83659.1"/>
    <property type="molecule type" value="Genomic_DNA"/>
</dbReference>
<feature type="chain" id="PRO_5039922999" evidence="2">
    <location>
        <begin position="25"/>
        <end position="183"/>
    </location>
</feature>
<keyword evidence="1" id="KW-0472">Membrane</keyword>
<keyword evidence="2" id="KW-0732">Signal</keyword>
<evidence type="ECO:0000256" key="2">
    <source>
        <dbReference type="SAM" id="SignalP"/>
    </source>
</evidence>
<feature type="transmembrane region" description="Helical" evidence="1">
    <location>
        <begin position="143"/>
        <end position="163"/>
    </location>
</feature>
<keyword evidence="4" id="KW-1185">Reference proteome</keyword>
<dbReference type="InterPro" id="IPR011004">
    <property type="entry name" value="Trimer_LpxA-like_sf"/>
</dbReference>
<organism evidence="3 4">
    <name type="scientific">Occallatibacter riparius</name>
    <dbReference type="NCBI Taxonomy" id="1002689"/>
    <lineage>
        <taxon>Bacteria</taxon>
        <taxon>Pseudomonadati</taxon>
        <taxon>Acidobacteriota</taxon>
        <taxon>Terriglobia</taxon>
        <taxon>Terriglobales</taxon>
        <taxon>Acidobacteriaceae</taxon>
        <taxon>Occallatibacter</taxon>
    </lineage>
</organism>
<evidence type="ECO:0000256" key="1">
    <source>
        <dbReference type="SAM" id="Phobius"/>
    </source>
</evidence>
<gene>
    <name evidence="3" type="ORF">MOP44_24210</name>
</gene>
<dbReference type="RefSeq" id="WP_260792996.1">
    <property type="nucleotide sequence ID" value="NZ_CP093313.1"/>
</dbReference>
<accession>A0A9J7BLX2</accession>
<dbReference type="AlphaFoldDB" id="A0A9J7BLX2"/>
<evidence type="ECO:0000313" key="4">
    <source>
        <dbReference type="Proteomes" id="UP001059380"/>
    </source>
</evidence>
<feature type="signal peptide" evidence="2">
    <location>
        <begin position="1"/>
        <end position="24"/>
    </location>
</feature>
<dbReference type="SUPFAM" id="SSF51161">
    <property type="entry name" value="Trimeric LpxA-like enzymes"/>
    <property type="match status" value="1"/>
</dbReference>
<reference evidence="3" key="1">
    <citation type="submission" date="2021-04" db="EMBL/GenBank/DDBJ databases">
        <title>Phylogenetic analysis of Acidobacteriaceae.</title>
        <authorList>
            <person name="Qiu L."/>
            <person name="Zhang Q."/>
        </authorList>
    </citation>
    <scope>NUCLEOTIDE SEQUENCE</scope>
    <source>
        <strain evidence="3">DSM 25168</strain>
    </source>
</reference>
<proteinExistence type="predicted"/>
<keyword evidence="1" id="KW-1133">Transmembrane helix</keyword>
<evidence type="ECO:0000313" key="3">
    <source>
        <dbReference type="EMBL" id="UWZ83659.1"/>
    </source>
</evidence>
<protein>
    <submittedName>
        <fullName evidence="3">Uncharacterized protein</fullName>
    </submittedName>
</protein>